<dbReference type="EMBL" id="AOGK01000009">
    <property type="protein sequence ID" value="MDG5975850.1"/>
    <property type="molecule type" value="Genomic_DNA"/>
</dbReference>
<organism evidence="2 3">
    <name type="scientific">Hydrogenophaga taeniospiralis CCUG 15921</name>
    <dbReference type="NCBI Taxonomy" id="1281780"/>
    <lineage>
        <taxon>Bacteria</taxon>
        <taxon>Pseudomonadati</taxon>
        <taxon>Pseudomonadota</taxon>
        <taxon>Betaproteobacteria</taxon>
        <taxon>Burkholderiales</taxon>
        <taxon>Comamonadaceae</taxon>
        <taxon>Hydrogenophaga</taxon>
    </lineage>
</organism>
<keyword evidence="1" id="KW-1133">Transmembrane helix</keyword>
<keyword evidence="1" id="KW-0812">Transmembrane</keyword>
<sequence>MLDLMRETTTVELYSMTDSPTMRKVLWMGAAFNLLIALMLLFPSTLGAFAALPPVGSVFYLWMLIFFVVLFSGTYVWLALQPLISRPVVALAAIGKTGVFFVALACLVGGDIQLRTFLITLGDLAFALYSFRWLQSTKATVVNTA</sequence>
<proteinExistence type="predicted"/>
<feature type="transmembrane region" description="Helical" evidence="1">
    <location>
        <begin position="87"/>
        <end position="110"/>
    </location>
</feature>
<comment type="caution">
    <text evidence="2">The sequence shown here is derived from an EMBL/GenBank/DDBJ whole genome shotgun (WGS) entry which is preliminary data.</text>
</comment>
<evidence type="ECO:0000313" key="3">
    <source>
        <dbReference type="Proteomes" id="UP001152876"/>
    </source>
</evidence>
<keyword evidence="3" id="KW-1185">Reference proteome</keyword>
<keyword evidence="1" id="KW-0472">Membrane</keyword>
<accession>A0A9X4NQH6</accession>
<feature type="transmembrane region" description="Helical" evidence="1">
    <location>
        <begin position="116"/>
        <end position="134"/>
    </location>
</feature>
<evidence type="ECO:0000313" key="2">
    <source>
        <dbReference type="EMBL" id="MDG5975850.1"/>
    </source>
</evidence>
<dbReference type="AlphaFoldDB" id="A0A9X4NQH6"/>
<name>A0A9X4NQH6_9BURK</name>
<feature type="transmembrane region" description="Helical" evidence="1">
    <location>
        <begin position="58"/>
        <end position="80"/>
    </location>
</feature>
<protein>
    <submittedName>
        <fullName evidence="2">Uncharacterized protein</fullName>
    </submittedName>
</protein>
<dbReference type="Proteomes" id="UP001152876">
    <property type="component" value="Unassembled WGS sequence"/>
</dbReference>
<evidence type="ECO:0000256" key="1">
    <source>
        <dbReference type="SAM" id="Phobius"/>
    </source>
</evidence>
<reference evidence="2" key="1">
    <citation type="submission" date="2013-01" db="EMBL/GenBank/DDBJ databases">
        <title>Genome draft of Hydrogenophaga taeniospiralis 2K1.</title>
        <authorList>
            <person name="Gomila M."/>
            <person name="Lalucat J."/>
        </authorList>
    </citation>
    <scope>NUCLEOTIDE SEQUENCE</scope>
    <source>
        <strain evidence="2">CCUG 15921</strain>
    </source>
</reference>
<feature type="transmembrane region" description="Helical" evidence="1">
    <location>
        <begin position="25"/>
        <end position="52"/>
    </location>
</feature>
<gene>
    <name evidence="2" type="ORF">H010_11339</name>
</gene>